<organism evidence="1">
    <name type="scientific">Tanacetum cinerariifolium</name>
    <name type="common">Dalmatian daisy</name>
    <name type="synonym">Chrysanthemum cinerariifolium</name>
    <dbReference type="NCBI Taxonomy" id="118510"/>
    <lineage>
        <taxon>Eukaryota</taxon>
        <taxon>Viridiplantae</taxon>
        <taxon>Streptophyta</taxon>
        <taxon>Embryophyta</taxon>
        <taxon>Tracheophyta</taxon>
        <taxon>Spermatophyta</taxon>
        <taxon>Magnoliopsida</taxon>
        <taxon>eudicotyledons</taxon>
        <taxon>Gunneridae</taxon>
        <taxon>Pentapetalae</taxon>
        <taxon>asterids</taxon>
        <taxon>campanulids</taxon>
        <taxon>Asterales</taxon>
        <taxon>Asteraceae</taxon>
        <taxon>Asteroideae</taxon>
        <taxon>Anthemideae</taxon>
        <taxon>Anthemidinae</taxon>
        <taxon>Tanacetum</taxon>
    </lineage>
</organism>
<sequence>AVDQTLEIAAEHFEPGQHVMPEGHRLRGLQMGEARHDRVGFALCQAQQAFLQTGDLGQDQIDLVTQPQPNVGRDLVVAAATGVQLLAGDTDA</sequence>
<evidence type="ECO:0000313" key="1">
    <source>
        <dbReference type="EMBL" id="GFD54187.1"/>
    </source>
</evidence>
<feature type="non-terminal residue" evidence="1">
    <location>
        <position position="92"/>
    </location>
</feature>
<reference evidence="1" key="1">
    <citation type="journal article" date="2019" name="Sci. Rep.">
        <title>Draft genome of Tanacetum cinerariifolium, the natural source of mosquito coil.</title>
        <authorList>
            <person name="Yamashiro T."/>
            <person name="Shiraishi A."/>
            <person name="Satake H."/>
            <person name="Nakayama K."/>
        </authorList>
    </citation>
    <scope>NUCLEOTIDE SEQUENCE</scope>
</reference>
<gene>
    <name evidence="1" type="ORF">Tci_926156</name>
</gene>
<accession>A0A699X381</accession>
<protein>
    <submittedName>
        <fullName evidence="1">Uncharacterized protein</fullName>
    </submittedName>
</protein>
<dbReference type="EMBL" id="BKCJ011802996">
    <property type="protein sequence ID" value="GFD54187.1"/>
    <property type="molecule type" value="Genomic_DNA"/>
</dbReference>
<feature type="non-terminal residue" evidence="1">
    <location>
        <position position="1"/>
    </location>
</feature>
<dbReference type="AlphaFoldDB" id="A0A699X381"/>
<name>A0A699X381_TANCI</name>
<comment type="caution">
    <text evidence="1">The sequence shown here is derived from an EMBL/GenBank/DDBJ whole genome shotgun (WGS) entry which is preliminary data.</text>
</comment>
<proteinExistence type="predicted"/>